<feature type="compositionally biased region" description="Polar residues" evidence="9">
    <location>
        <begin position="584"/>
        <end position="598"/>
    </location>
</feature>
<dbReference type="KEGG" id="cvn:111133520"/>
<keyword evidence="8" id="KW-0675">Receptor</keyword>
<dbReference type="InterPro" id="IPR000157">
    <property type="entry name" value="TIR_dom"/>
</dbReference>
<dbReference type="InterPro" id="IPR035897">
    <property type="entry name" value="Toll_tir_struct_dom_sf"/>
</dbReference>
<dbReference type="GO" id="GO:0007165">
    <property type="term" value="P:signal transduction"/>
    <property type="evidence" value="ECO:0007669"/>
    <property type="project" value="InterPro"/>
</dbReference>
<dbReference type="Proteomes" id="UP000694844">
    <property type="component" value="Chromosome 5"/>
</dbReference>
<keyword evidence="12" id="KW-1185">Reference proteome</keyword>
<dbReference type="GO" id="GO:0005886">
    <property type="term" value="C:plasma membrane"/>
    <property type="evidence" value="ECO:0007669"/>
    <property type="project" value="TreeGrafter"/>
</dbReference>
<dbReference type="OrthoDB" id="1421090at2759"/>
<organism evidence="12 13">
    <name type="scientific">Crassostrea virginica</name>
    <name type="common">Eastern oyster</name>
    <dbReference type="NCBI Taxonomy" id="6565"/>
    <lineage>
        <taxon>Eukaryota</taxon>
        <taxon>Metazoa</taxon>
        <taxon>Spiralia</taxon>
        <taxon>Lophotrochozoa</taxon>
        <taxon>Mollusca</taxon>
        <taxon>Bivalvia</taxon>
        <taxon>Autobranchia</taxon>
        <taxon>Pteriomorphia</taxon>
        <taxon>Ostreida</taxon>
        <taxon>Ostreoidea</taxon>
        <taxon>Ostreidae</taxon>
        <taxon>Crassostrea</taxon>
    </lineage>
</organism>
<comment type="subcellular location">
    <subcellularLocation>
        <location evidence="1">Membrane</location>
        <topology evidence="1">Single-pass membrane protein</topology>
    </subcellularLocation>
</comment>
<dbReference type="Gene3D" id="3.40.50.10140">
    <property type="entry name" value="Toll/interleukin-1 receptor homology (TIR) domain"/>
    <property type="match status" value="1"/>
</dbReference>
<sequence>MPPYCKPDIPAKLPDPISAPEGLVLWVSCEVEEDITWSFHSFRAMTNEVAELSEIEVGLKLHCKGNGTVILPWPMRANGLRYIDVRECFIVDHYKEAYEHDIDNMPDTIEIFQMIDCIVVNDMNYVEYLLKSNAFLLTRASLCGPENAKIFAYVNITETFYGSKSLVMKEFQDLAKQYTKNITIMAANTVSCHYEKLIVYDRSKTNNYGSTFFENLIGNSYPVLEILNFSDTKLHNIPPHLRHWRLNFPELKILDLSFNHISDLSTFIDHDPEGSFRGVINLQHNNLTSLSNHQFQDFLQKHRSFYIDVQNNPFSCGCEMRAVKHLILNNTISMQSNNSEYAYLRGLKCHRPNSVTGRELITLSDAELGCETEIQVLQSGPIIILCILVFVLLICLIVIIRYRVEIKILAFTRFNIIFPCQQQENSDNKKFDAFVAYSQQDSDWVLKNLVWQLETKLQRHNQRFHLCLHQRDFTVGAPIAENIINSIERSRHTILVISSNFVRSEWCLMEFRTAFHQSLIERRRHMIIIVMGDLPHGELDSDIKRCLKTLTYLETHDRLFWDKLVYALSDKQKPRRRSRHHSRMTLSHQSHFLSSPKY</sequence>
<evidence type="ECO:0000256" key="9">
    <source>
        <dbReference type="SAM" id="MobiDB-lite"/>
    </source>
</evidence>
<dbReference type="Pfam" id="PF01582">
    <property type="entry name" value="TIR"/>
    <property type="match status" value="1"/>
</dbReference>
<dbReference type="GO" id="GO:0038023">
    <property type="term" value="F:signaling receptor activity"/>
    <property type="evidence" value="ECO:0007669"/>
    <property type="project" value="TreeGrafter"/>
</dbReference>
<evidence type="ECO:0000313" key="12">
    <source>
        <dbReference type="Proteomes" id="UP000694844"/>
    </source>
</evidence>
<reference evidence="13" key="1">
    <citation type="submission" date="2025-08" db="UniProtKB">
        <authorList>
            <consortium name="RefSeq"/>
        </authorList>
    </citation>
    <scope>IDENTIFICATION</scope>
    <source>
        <tissue evidence="13">Whole sample</tissue>
    </source>
</reference>
<dbReference type="InterPro" id="IPR001611">
    <property type="entry name" value="Leu-rich_rpt"/>
</dbReference>
<proteinExistence type="inferred from homology"/>
<feature type="compositionally biased region" description="Basic residues" evidence="9">
    <location>
        <begin position="573"/>
        <end position="583"/>
    </location>
</feature>
<dbReference type="PROSITE" id="PS51450">
    <property type="entry name" value="LRR"/>
    <property type="match status" value="1"/>
</dbReference>
<dbReference type="GeneID" id="111133520"/>
<dbReference type="InterPro" id="IPR000483">
    <property type="entry name" value="Cys-rich_flank_reg_C"/>
</dbReference>
<feature type="domain" description="TIR" evidence="11">
    <location>
        <begin position="429"/>
        <end position="568"/>
    </location>
</feature>
<accession>A0A8B8EAL7</accession>
<evidence type="ECO:0000259" key="11">
    <source>
        <dbReference type="PROSITE" id="PS50104"/>
    </source>
</evidence>
<dbReference type="SMART" id="SM00082">
    <property type="entry name" value="LRRCT"/>
    <property type="match status" value="1"/>
</dbReference>
<keyword evidence="3" id="KW-0433">Leucine-rich repeat</keyword>
<dbReference type="SMART" id="SM00255">
    <property type="entry name" value="TIR"/>
    <property type="match status" value="1"/>
</dbReference>
<dbReference type="PRINTS" id="PR01537">
    <property type="entry name" value="INTRLKN1R1F"/>
</dbReference>
<feature type="region of interest" description="Disordered" evidence="9">
    <location>
        <begin position="572"/>
        <end position="598"/>
    </location>
</feature>
<evidence type="ECO:0000256" key="2">
    <source>
        <dbReference type="ARBA" id="ARBA00009634"/>
    </source>
</evidence>
<keyword evidence="7 10" id="KW-0472">Membrane</keyword>
<dbReference type="AlphaFoldDB" id="A0A8B8EAL7"/>
<keyword evidence="5" id="KW-0732">Signal</keyword>
<evidence type="ECO:0000313" key="13">
    <source>
        <dbReference type="RefSeq" id="XP_022337692.1"/>
    </source>
</evidence>
<evidence type="ECO:0000256" key="7">
    <source>
        <dbReference type="ARBA" id="ARBA00023136"/>
    </source>
</evidence>
<dbReference type="PROSITE" id="PS50104">
    <property type="entry name" value="TIR"/>
    <property type="match status" value="1"/>
</dbReference>
<evidence type="ECO:0000256" key="6">
    <source>
        <dbReference type="ARBA" id="ARBA00022989"/>
    </source>
</evidence>
<keyword evidence="6 10" id="KW-1133">Transmembrane helix</keyword>
<dbReference type="SUPFAM" id="SSF52058">
    <property type="entry name" value="L domain-like"/>
    <property type="match status" value="1"/>
</dbReference>
<dbReference type="Gene3D" id="3.80.10.10">
    <property type="entry name" value="Ribonuclease Inhibitor"/>
    <property type="match status" value="1"/>
</dbReference>
<dbReference type="RefSeq" id="XP_022337692.1">
    <property type="nucleotide sequence ID" value="XM_022481984.1"/>
</dbReference>
<dbReference type="InterPro" id="IPR032675">
    <property type="entry name" value="LRR_dom_sf"/>
</dbReference>
<comment type="similarity">
    <text evidence="2">Belongs to the Toll-like receptor family.</text>
</comment>
<keyword evidence="4 10" id="KW-0812">Transmembrane</keyword>
<name>A0A8B8EAL7_CRAVI</name>
<dbReference type="PANTHER" id="PTHR24365:SF541">
    <property type="entry name" value="PROTEIN TOLL-RELATED"/>
    <property type="match status" value="1"/>
</dbReference>
<evidence type="ECO:0000256" key="3">
    <source>
        <dbReference type="ARBA" id="ARBA00022614"/>
    </source>
</evidence>
<gene>
    <name evidence="13" type="primary">LOC111133520</name>
</gene>
<feature type="transmembrane region" description="Helical" evidence="10">
    <location>
        <begin position="382"/>
        <end position="404"/>
    </location>
</feature>
<evidence type="ECO:0000256" key="1">
    <source>
        <dbReference type="ARBA" id="ARBA00004167"/>
    </source>
</evidence>
<evidence type="ECO:0000256" key="8">
    <source>
        <dbReference type="ARBA" id="ARBA00023170"/>
    </source>
</evidence>
<protein>
    <submittedName>
        <fullName evidence="13">Toll-like receptor 6</fullName>
    </submittedName>
</protein>
<dbReference type="PANTHER" id="PTHR24365">
    <property type="entry name" value="TOLL-LIKE RECEPTOR"/>
    <property type="match status" value="1"/>
</dbReference>
<evidence type="ECO:0000256" key="10">
    <source>
        <dbReference type="SAM" id="Phobius"/>
    </source>
</evidence>
<evidence type="ECO:0000256" key="5">
    <source>
        <dbReference type="ARBA" id="ARBA00022729"/>
    </source>
</evidence>
<dbReference type="FunFam" id="3.40.50.10140:FF:000021">
    <property type="entry name" value="Toll receptor 13"/>
    <property type="match status" value="1"/>
</dbReference>
<dbReference type="SUPFAM" id="SSF52200">
    <property type="entry name" value="Toll/Interleukin receptor TIR domain"/>
    <property type="match status" value="1"/>
</dbReference>
<evidence type="ECO:0000256" key="4">
    <source>
        <dbReference type="ARBA" id="ARBA00022692"/>
    </source>
</evidence>